<comment type="caution">
    <text evidence="1">The sequence shown here is derived from an EMBL/GenBank/DDBJ whole genome shotgun (WGS) entry which is preliminary data.</text>
</comment>
<organism evidence="1 2">
    <name type="scientific">Phrynocephalus forsythii</name>
    <dbReference type="NCBI Taxonomy" id="171643"/>
    <lineage>
        <taxon>Eukaryota</taxon>
        <taxon>Metazoa</taxon>
        <taxon>Chordata</taxon>
        <taxon>Craniata</taxon>
        <taxon>Vertebrata</taxon>
        <taxon>Euteleostomi</taxon>
        <taxon>Lepidosauria</taxon>
        <taxon>Squamata</taxon>
        <taxon>Bifurcata</taxon>
        <taxon>Unidentata</taxon>
        <taxon>Episquamata</taxon>
        <taxon>Toxicofera</taxon>
        <taxon>Iguania</taxon>
        <taxon>Acrodonta</taxon>
        <taxon>Agamidae</taxon>
        <taxon>Agaminae</taxon>
        <taxon>Phrynocephalus</taxon>
    </lineage>
</organism>
<proteinExistence type="predicted"/>
<protein>
    <submittedName>
        <fullName evidence="1">Uncharacterized protein</fullName>
    </submittedName>
</protein>
<dbReference type="AlphaFoldDB" id="A0A9Q1AUE2"/>
<keyword evidence="2" id="KW-1185">Reference proteome</keyword>
<accession>A0A9Q1AUE2</accession>
<gene>
    <name evidence="1" type="ORF">JRQ81_006494</name>
</gene>
<sequence>MGVGLRFQADGSVVSRQMERGLHTEQGGALPPPNFRGLHPTPQDNLIVQGERKLCWSATLQEQVNSFLMSPAMLAIREQALTSPDPVAIFENITHLVKPMLITSKPIFTDPYSHHGWFDSQCAAQKRLLAGTIKKLRLVDSPENFTIFI</sequence>
<reference evidence="1" key="1">
    <citation type="journal article" date="2023" name="DNA Res.">
        <title>Chromosome-level genome assembly of Phrynocephalus forsythii using third-generation DNA sequencing and Hi-C analysis.</title>
        <authorList>
            <person name="Qi Y."/>
            <person name="Zhao W."/>
            <person name="Zhao Y."/>
            <person name="Niu C."/>
            <person name="Cao S."/>
            <person name="Zhang Y."/>
        </authorList>
    </citation>
    <scope>NUCLEOTIDE SEQUENCE</scope>
    <source>
        <tissue evidence="1">Muscle</tissue>
    </source>
</reference>
<evidence type="ECO:0000313" key="2">
    <source>
        <dbReference type="Proteomes" id="UP001142489"/>
    </source>
</evidence>
<dbReference type="EMBL" id="JAPFRF010000013">
    <property type="protein sequence ID" value="KAJ7312150.1"/>
    <property type="molecule type" value="Genomic_DNA"/>
</dbReference>
<dbReference type="Proteomes" id="UP001142489">
    <property type="component" value="Unassembled WGS sequence"/>
</dbReference>
<name>A0A9Q1AUE2_9SAUR</name>
<evidence type="ECO:0000313" key="1">
    <source>
        <dbReference type="EMBL" id="KAJ7312150.1"/>
    </source>
</evidence>